<name>A0A7J5Y891_DISMA</name>
<proteinExistence type="predicted"/>
<gene>
    <name evidence="2" type="ORF">F7725_002752</name>
</gene>
<evidence type="ECO:0000313" key="2">
    <source>
        <dbReference type="EMBL" id="KAF3845674.1"/>
    </source>
</evidence>
<sequence length="188" mass="20444">MVCLLGGGGVSLCVLVSLQQQVDQSWNSTCLPQRRLIGRAQGQVPDQTNSCLRGETDQNLSQQDTLSLVRLPQQLHDRWDAVVQPHSILGQLCVLVAGGEVAQGTDGRLSNILLLPGTQHGIAERPQTVLDQTLTGAYKSCRQSVVMARNLGLLFFSNGTILCRPSARRTAILAPSWCSSRLWRVVMA</sequence>
<comment type="caution">
    <text evidence="2">The sequence shown here is derived from an EMBL/GenBank/DDBJ whole genome shotgun (WGS) entry which is preliminary data.</text>
</comment>
<evidence type="ECO:0008006" key="4">
    <source>
        <dbReference type="Google" id="ProtNLM"/>
    </source>
</evidence>
<dbReference type="Proteomes" id="UP000518266">
    <property type="component" value="Unassembled WGS sequence"/>
</dbReference>
<evidence type="ECO:0000256" key="1">
    <source>
        <dbReference type="SAM" id="SignalP"/>
    </source>
</evidence>
<dbReference type="AlphaFoldDB" id="A0A7J5Y891"/>
<feature type="signal peptide" evidence="1">
    <location>
        <begin position="1"/>
        <end position="19"/>
    </location>
</feature>
<feature type="chain" id="PRO_5029881642" description="Secreted protein" evidence="1">
    <location>
        <begin position="20"/>
        <end position="188"/>
    </location>
</feature>
<keyword evidence="3" id="KW-1185">Reference proteome</keyword>
<organism evidence="2 3">
    <name type="scientific">Dissostichus mawsoni</name>
    <name type="common">Antarctic cod</name>
    <dbReference type="NCBI Taxonomy" id="36200"/>
    <lineage>
        <taxon>Eukaryota</taxon>
        <taxon>Metazoa</taxon>
        <taxon>Chordata</taxon>
        <taxon>Craniata</taxon>
        <taxon>Vertebrata</taxon>
        <taxon>Euteleostomi</taxon>
        <taxon>Actinopterygii</taxon>
        <taxon>Neopterygii</taxon>
        <taxon>Teleostei</taxon>
        <taxon>Neoteleostei</taxon>
        <taxon>Acanthomorphata</taxon>
        <taxon>Eupercaria</taxon>
        <taxon>Perciformes</taxon>
        <taxon>Notothenioidei</taxon>
        <taxon>Nototheniidae</taxon>
        <taxon>Dissostichus</taxon>
    </lineage>
</organism>
<reference evidence="2 3" key="1">
    <citation type="submission" date="2020-03" db="EMBL/GenBank/DDBJ databases">
        <title>Dissostichus mawsoni Genome sequencing and assembly.</title>
        <authorList>
            <person name="Park H."/>
        </authorList>
    </citation>
    <scope>NUCLEOTIDE SEQUENCE [LARGE SCALE GENOMIC DNA]</scope>
    <source>
        <strain evidence="2">DM0001</strain>
        <tissue evidence="2">Muscle</tissue>
    </source>
</reference>
<evidence type="ECO:0000313" key="3">
    <source>
        <dbReference type="Proteomes" id="UP000518266"/>
    </source>
</evidence>
<accession>A0A7J5Y891</accession>
<dbReference type="EMBL" id="JAAKFY010000014">
    <property type="protein sequence ID" value="KAF3845674.1"/>
    <property type="molecule type" value="Genomic_DNA"/>
</dbReference>
<dbReference type="OrthoDB" id="10618136at2759"/>
<protein>
    <recommendedName>
        <fullName evidence="4">Secreted protein</fullName>
    </recommendedName>
</protein>
<keyword evidence="1" id="KW-0732">Signal</keyword>